<gene>
    <name evidence="2" type="ORF">D4739_00415</name>
</gene>
<dbReference type="RefSeq" id="WP_120058656.1">
    <property type="nucleotide sequence ID" value="NZ_QYRP01000002.1"/>
</dbReference>
<dbReference type="Gene3D" id="3.30.70.920">
    <property type="match status" value="1"/>
</dbReference>
<dbReference type="EMBL" id="QYRP01000002">
    <property type="protein sequence ID" value="RJS44855.1"/>
    <property type="molecule type" value="Genomic_DNA"/>
</dbReference>
<evidence type="ECO:0000259" key="1">
    <source>
        <dbReference type="Pfam" id="PF01037"/>
    </source>
</evidence>
<dbReference type="GO" id="GO:0043565">
    <property type="term" value="F:sequence-specific DNA binding"/>
    <property type="evidence" value="ECO:0007669"/>
    <property type="project" value="TreeGrafter"/>
</dbReference>
<dbReference type="GO" id="GO:0043200">
    <property type="term" value="P:response to amino acid"/>
    <property type="evidence" value="ECO:0007669"/>
    <property type="project" value="TreeGrafter"/>
</dbReference>
<dbReference type="PANTHER" id="PTHR30154">
    <property type="entry name" value="LEUCINE-RESPONSIVE REGULATORY PROTEIN"/>
    <property type="match status" value="1"/>
</dbReference>
<comment type="caution">
    <text evidence="2">The sequence shown here is derived from an EMBL/GenBank/DDBJ whole genome shotgun (WGS) entry which is preliminary data.</text>
</comment>
<proteinExistence type="predicted"/>
<sequence length="92" mass="10061">MITAIVLIKADVSRIPQVAEAVADIEGVSEVYSVTGRTDLIAMVRVKEHEQLSNVVAEKLRSVDGITDTETHIAYRAYSKVDLEATFDLGLD</sequence>
<dbReference type="SUPFAM" id="SSF54909">
    <property type="entry name" value="Dimeric alpha+beta barrel"/>
    <property type="match status" value="1"/>
</dbReference>
<dbReference type="OrthoDB" id="70544at2"/>
<dbReference type="Pfam" id="PF01037">
    <property type="entry name" value="AsnC_trans_reg"/>
    <property type="match status" value="1"/>
</dbReference>
<evidence type="ECO:0000313" key="2">
    <source>
        <dbReference type="EMBL" id="RJS44855.1"/>
    </source>
</evidence>
<accession>A0A3A5H606</accession>
<keyword evidence="3" id="KW-1185">Reference proteome</keyword>
<dbReference type="InterPro" id="IPR011008">
    <property type="entry name" value="Dimeric_a/b-barrel"/>
</dbReference>
<protein>
    <submittedName>
        <fullName evidence="2">Lrp/AsnC family transcriptional regulator</fullName>
    </submittedName>
</protein>
<dbReference type="PANTHER" id="PTHR30154:SF34">
    <property type="entry name" value="TRANSCRIPTIONAL REGULATOR AZLB"/>
    <property type="match status" value="1"/>
</dbReference>
<dbReference type="InterPro" id="IPR019887">
    <property type="entry name" value="Tscrpt_reg_AsnC/Lrp_C"/>
</dbReference>
<organism evidence="2 3">
    <name type="scientific">Nocardioides cavernaquae</name>
    <dbReference type="NCBI Taxonomy" id="2321396"/>
    <lineage>
        <taxon>Bacteria</taxon>
        <taxon>Bacillati</taxon>
        <taxon>Actinomycetota</taxon>
        <taxon>Actinomycetes</taxon>
        <taxon>Propionibacteriales</taxon>
        <taxon>Nocardioidaceae</taxon>
        <taxon>Nocardioides</taxon>
    </lineage>
</organism>
<feature type="domain" description="Transcription regulator AsnC/Lrp ligand binding" evidence="1">
    <location>
        <begin position="6"/>
        <end position="76"/>
    </location>
</feature>
<name>A0A3A5H606_9ACTN</name>
<dbReference type="Proteomes" id="UP000276542">
    <property type="component" value="Unassembled WGS sequence"/>
</dbReference>
<dbReference type="GO" id="GO:0005829">
    <property type="term" value="C:cytosol"/>
    <property type="evidence" value="ECO:0007669"/>
    <property type="project" value="TreeGrafter"/>
</dbReference>
<reference evidence="3" key="1">
    <citation type="submission" date="2018-09" db="EMBL/GenBank/DDBJ databases">
        <authorList>
            <person name="Zhu H."/>
        </authorList>
    </citation>
    <scope>NUCLEOTIDE SEQUENCE [LARGE SCALE GENOMIC DNA]</scope>
    <source>
        <strain evidence="3">K1W22B-1</strain>
    </source>
</reference>
<dbReference type="AlphaFoldDB" id="A0A3A5H606"/>
<evidence type="ECO:0000313" key="3">
    <source>
        <dbReference type="Proteomes" id="UP000276542"/>
    </source>
</evidence>